<dbReference type="GO" id="GO:0016787">
    <property type="term" value="F:hydrolase activity"/>
    <property type="evidence" value="ECO:0007669"/>
    <property type="project" value="UniProtKB-KW"/>
</dbReference>
<accession>A0A1H8SQY7</accession>
<dbReference type="SUPFAM" id="SSF52499">
    <property type="entry name" value="Isochorismatase-like hydrolases"/>
    <property type="match status" value="1"/>
</dbReference>
<dbReference type="EMBL" id="FODS01000013">
    <property type="protein sequence ID" value="SEO81132.1"/>
    <property type="molecule type" value="Genomic_DNA"/>
</dbReference>
<proteinExistence type="predicted"/>
<dbReference type="Gene3D" id="3.40.50.850">
    <property type="entry name" value="Isochorismatase-like"/>
    <property type="match status" value="1"/>
</dbReference>
<organism evidence="3 4">
    <name type="scientific">Salinihabitans flavidus</name>
    <dbReference type="NCBI Taxonomy" id="569882"/>
    <lineage>
        <taxon>Bacteria</taxon>
        <taxon>Pseudomonadati</taxon>
        <taxon>Pseudomonadota</taxon>
        <taxon>Alphaproteobacteria</taxon>
        <taxon>Rhodobacterales</taxon>
        <taxon>Roseobacteraceae</taxon>
        <taxon>Salinihabitans</taxon>
    </lineage>
</organism>
<keyword evidence="1" id="KW-0378">Hydrolase</keyword>
<dbReference type="RefSeq" id="WP_093118534.1">
    <property type="nucleotide sequence ID" value="NZ_FODS01000013.1"/>
</dbReference>
<dbReference type="InterPro" id="IPR036380">
    <property type="entry name" value="Isochorismatase-like_sf"/>
</dbReference>
<dbReference type="PANTHER" id="PTHR43540">
    <property type="entry name" value="PEROXYUREIDOACRYLATE/UREIDOACRYLATE AMIDOHYDROLASE-RELATED"/>
    <property type="match status" value="1"/>
</dbReference>
<dbReference type="Pfam" id="PF00857">
    <property type="entry name" value="Isochorismatase"/>
    <property type="match status" value="1"/>
</dbReference>
<dbReference type="Proteomes" id="UP000198893">
    <property type="component" value="Unassembled WGS sequence"/>
</dbReference>
<evidence type="ECO:0000259" key="2">
    <source>
        <dbReference type="Pfam" id="PF00857"/>
    </source>
</evidence>
<evidence type="ECO:0000313" key="3">
    <source>
        <dbReference type="EMBL" id="SEO81132.1"/>
    </source>
</evidence>
<keyword evidence="4" id="KW-1185">Reference proteome</keyword>
<feature type="domain" description="Isochorismatase-like" evidence="2">
    <location>
        <begin position="4"/>
        <end position="145"/>
    </location>
</feature>
<dbReference type="PANTHER" id="PTHR43540:SF1">
    <property type="entry name" value="ISOCHORISMATASE HYDROLASE"/>
    <property type="match status" value="1"/>
</dbReference>
<gene>
    <name evidence="3" type="ORF">SAMN04490248_1136</name>
</gene>
<dbReference type="InterPro" id="IPR000868">
    <property type="entry name" value="Isochorismatase-like_dom"/>
</dbReference>
<dbReference type="InterPro" id="IPR050272">
    <property type="entry name" value="Isochorismatase-like_hydrls"/>
</dbReference>
<dbReference type="OrthoDB" id="9794942at2"/>
<dbReference type="CDD" id="cd01014">
    <property type="entry name" value="nicotinamidase_related"/>
    <property type="match status" value="1"/>
</dbReference>
<evidence type="ECO:0000313" key="4">
    <source>
        <dbReference type="Proteomes" id="UP000198893"/>
    </source>
</evidence>
<reference evidence="3 4" key="1">
    <citation type="submission" date="2016-10" db="EMBL/GenBank/DDBJ databases">
        <authorList>
            <person name="de Groot N.N."/>
        </authorList>
    </citation>
    <scope>NUCLEOTIDE SEQUENCE [LARGE SCALE GENOMIC DNA]</scope>
    <source>
        <strain evidence="3 4">DSM 27842</strain>
    </source>
</reference>
<name>A0A1H8SQY7_9RHOB</name>
<sequence length="187" mass="20094">MRRALLLIDIQTGMDDPVLGARNNPGAEANAARLLARYRGTGAPLVHIRHLSKNPASSLYLGKPGTAFKPEVAPQEGETVFEKATNSAFIGTPLDSHLREWGVEGVVIAGLSTPQCVSTSARMAANLGFDVWLAHDACAAFDTHASNDWAPEMPPLTAQQIHDMEICILHGEFVTARSTQEIIDSPL</sequence>
<dbReference type="AlphaFoldDB" id="A0A1H8SQY7"/>
<dbReference type="STRING" id="569882.SAMN04490248_1136"/>
<evidence type="ECO:0000256" key="1">
    <source>
        <dbReference type="ARBA" id="ARBA00022801"/>
    </source>
</evidence>
<protein>
    <submittedName>
        <fullName evidence="3">Nicotinamidase-related amidase</fullName>
    </submittedName>
</protein>